<dbReference type="RefSeq" id="WP_180285534.1">
    <property type="nucleotide sequence ID" value="NZ_JABFDB010000031.1"/>
</dbReference>
<accession>A0ABX2THC6</accession>
<feature type="chain" id="PRO_5045422210" description="Rap1a immunity protein domain-containing protein" evidence="1">
    <location>
        <begin position="29"/>
        <end position="132"/>
    </location>
</feature>
<proteinExistence type="predicted"/>
<evidence type="ECO:0008006" key="4">
    <source>
        <dbReference type="Google" id="ProtNLM"/>
    </source>
</evidence>
<reference evidence="2 3" key="1">
    <citation type="submission" date="2020-05" db="EMBL/GenBank/DDBJ databases">
        <title>Azospirillum oleiclasticum sp. nov, a nitrogen-fixing and heavy crude oil-emulsifying bacterium isolated from the crude oil of Yumen Oilfield.</title>
        <authorList>
            <person name="Wu D."/>
            <person name="Cai M."/>
            <person name="Zhang X."/>
        </authorList>
    </citation>
    <scope>NUCLEOTIDE SEQUENCE [LARGE SCALE GENOMIC DNA]</scope>
    <source>
        <strain evidence="2 3">ROY-1-1-2</strain>
    </source>
</reference>
<sequence length="132" mass="13884">MTVRPNRRGLAALALAVPLLLPAGGAFAQFKDQYDHLDAIGRQGRTVFVSGFTVAAISVQGACRTFDGAMCATQDAIVRCWEALSAEPGSRFVEMGVAHLEDLIGRKDFSIPVGAALIDTYASACRGGAPSR</sequence>
<keyword evidence="3" id="KW-1185">Reference proteome</keyword>
<dbReference type="Proteomes" id="UP000584642">
    <property type="component" value="Unassembled WGS sequence"/>
</dbReference>
<evidence type="ECO:0000313" key="2">
    <source>
        <dbReference type="EMBL" id="NYZ23759.1"/>
    </source>
</evidence>
<gene>
    <name evidence="2" type="ORF">HND93_29010</name>
</gene>
<comment type="caution">
    <text evidence="2">The sequence shown here is derived from an EMBL/GenBank/DDBJ whole genome shotgun (WGS) entry which is preliminary data.</text>
</comment>
<feature type="signal peptide" evidence="1">
    <location>
        <begin position="1"/>
        <end position="28"/>
    </location>
</feature>
<dbReference type="EMBL" id="JABFDB010000031">
    <property type="protein sequence ID" value="NYZ23759.1"/>
    <property type="molecule type" value="Genomic_DNA"/>
</dbReference>
<evidence type="ECO:0000313" key="3">
    <source>
        <dbReference type="Proteomes" id="UP000584642"/>
    </source>
</evidence>
<evidence type="ECO:0000256" key="1">
    <source>
        <dbReference type="SAM" id="SignalP"/>
    </source>
</evidence>
<protein>
    <recommendedName>
        <fullName evidence="4">Rap1a immunity protein domain-containing protein</fullName>
    </recommendedName>
</protein>
<keyword evidence="1" id="KW-0732">Signal</keyword>
<name>A0ABX2THC6_9PROT</name>
<organism evidence="2 3">
    <name type="scientific">Azospirillum oleiclasticum</name>
    <dbReference type="NCBI Taxonomy" id="2735135"/>
    <lineage>
        <taxon>Bacteria</taxon>
        <taxon>Pseudomonadati</taxon>
        <taxon>Pseudomonadota</taxon>
        <taxon>Alphaproteobacteria</taxon>
        <taxon>Rhodospirillales</taxon>
        <taxon>Azospirillaceae</taxon>
        <taxon>Azospirillum</taxon>
    </lineage>
</organism>